<gene>
    <name evidence="1" type="ORF">CCAM_LOCUS35858</name>
</gene>
<dbReference type="AlphaFoldDB" id="A0A484MZ08"/>
<protein>
    <submittedName>
        <fullName evidence="1">Uncharacterized protein</fullName>
    </submittedName>
</protein>
<reference evidence="1 2" key="1">
    <citation type="submission" date="2018-04" db="EMBL/GenBank/DDBJ databases">
        <authorList>
            <person name="Vogel A."/>
        </authorList>
    </citation>
    <scope>NUCLEOTIDE SEQUENCE [LARGE SCALE GENOMIC DNA]</scope>
</reference>
<organism evidence="1 2">
    <name type="scientific">Cuscuta campestris</name>
    <dbReference type="NCBI Taxonomy" id="132261"/>
    <lineage>
        <taxon>Eukaryota</taxon>
        <taxon>Viridiplantae</taxon>
        <taxon>Streptophyta</taxon>
        <taxon>Embryophyta</taxon>
        <taxon>Tracheophyta</taxon>
        <taxon>Spermatophyta</taxon>
        <taxon>Magnoliopsida</taxon>
        <taxon>eudicotyledons</taxon>
        <taxon>Gunneridae</taxon>
        <taxon>Pentapetalae</taxon>
        <taxon>asterids</taxon>
        <taxon>lamiids</taxon>
        <taxon>Solanales</taxon>
        <taxon>Convolvulaceae</taxon>
        <taxon>Cuscuteae</taxon>
        <taxon>Cuscuta</taxon>
        <taxon>Cuscuta subgen. Grammica</taxon>
        <taxon>Cuscuta sect. Cleistogrammica</taxon>
    </lineage>
</organism>
<keyword evidence="2" id="KW-1185">Reference proteome</keyword>
<dbReference type="EMBL" id="OOIL02005153">
    <property type="protein sequence ID" value="VFQ94082.1"/>
    <property type="molecule type" value="Genomic_DNA"/>
</dbReference>
<name>A0A484MZ08_9ASTE</name>
<evidence type="ECO:0000313" key="1">
    <source>
        <dbReference type="EMBL" id="VFQ94082.1"/>
    </source>
</evidence>
<accession>A0A484MZ08</accession>
<sequence>MTGIFDGSRDGKLKQTLLTRKASFRHQPSPITLGRSFLLLLTTLIPARIHLRYLRLNTPQLSLGPELTRHRH</sequence>
<proteinExistence type="predicted"/>
<evidence type="ECO:0000313" key="2">
    <source>
        <dbReference type="Proteomes" id="UP000595140"/>
    </source>
</evidence>
<dbReference type="Proteomes" id="UP000595140">
    <property type="component" value="Unassembled WGS sequence"/>
</dbReference>